<dbReference type="InterPro" id="IPR002347">
    <property type="entry name" value="SDR_fam"/>
</dbReference>
<dbReference type="Pfam" id="PF00106">
    <property type="entry name" value="adh_short"/>
    <property type="match status" value="1"/>
</dbReference>
<dbReference type="PRINTS" id="PR00081">
    <property type="entry name" value="GDHRDH"/>
</dbReference>
<reference evidence="4" key="1">
    <citation type="submission" date="2012-03" db="EMBL/GenBank/DDBJ databases">
        <title>Complete sequence of chromosome of Deinococcus peraridilitoris DSM 19664.</title>
        <authorList>
            <person name="Lucas S."/>
            <person name="Copeland A."/>
            <person name="Lapidus A."/>
            <person name="Glavina del Rio T."/>
            <person name="Dalin E."/>
            <person name="Tice H."/>
            <person name="Bruce D."/>
            <person name="Goodwin L."/>
            <person name="Pitluck S."/>
            <person name="Peters L."/>
            <person name="Mikhailova N."/>
            <person name="Lu M."/>
            <person name="Kyrpides N."/>
            <person name="Mavromatis K."/>
            <person name="Ivanova N."/>
            <person name="Brettin T."/>
            <person name="Detter J.C."/>
            <person name="Han C."/>
            <person name="Larimer F."/>
            <person name="Land M."/>
            <person name="Hauser L."/>
            <person name="Markowitz V."/>
            <person name="Cheng J.-F."/>
            <person name="Hugenholtz P."/>
            <person name="Woyke T."/>
            <person name="Wu D."/>
            <person name="Pukall R."/>
            <person name="Steenblock K."/>
            <person name="Brambilla E."/>
            <person name="Klenk H.-P."/>
            <person name="Eisen J.A."/>
        </authorList>
    </citation>
    <scope>NUCLEOTIDE SEQUENCE [LARGE SCALE GENOMIC DNA]</scope>
    <source>
        <strain evidence="4">DSM 19664 / LMG 22246 / CIP 109416 / KR-200</strain>
    </source>
</reference>
<evidence type="ECO:0000313" key="3">
    <source>
        <dbReference type="EMBL" id="AFZ68602.1"/>
    </source>
</evidence>
<dbReference type="Gene3D" id="3.40.50.720">
    <property type="entry name" value="NAD(P)-binding Rossmann-like Domain"/>
    <property type="match status" value="1"/>
</dbReference>
<dbReference type="InterPro" id="IPR036291">
    <property type="entry name" value="NAD(P)-bd_dom_sf"/>
</dbReference>
<evidence type="ECO:0000313" key="4">
    <source>
        <dbReference type="Proteomes" id="UP000010467"/>
    </source>
</evidence>
<dbReference type="KEGG" id="dpd:Deipe_3157"/>
<organism evidence="3 4">
    <name type="scientific">Deinococcus peraridilitoris (strain DSM 19664 / LMG 22246 / CIP 109416 / KR-200)</name>
    <dbReference type="NCBI Taxonomy" id="937777"/>
    <lineage>
        <taxon>Bacteria</taxon>
        <taxon>Thermotogati</taxon>
        <taxon>Deinococcota</taxon>
        <taxon>Deinococci</taxon>
        <taxon>Deinococcales</taxon>
        <taxon>Deinococcaceae</taxon>
        <taxon>Deinococcus</taxon>
    </lineage>
</organism>
<dbReference type="EMBL" id="CP003382">
    <property type="protein sequence ID" value="AFZ68602.1"/>
    <property type="molecule type" value="Genomic_DNA"/>
</dbReference>
<evidence type="ECO:0000256" key="2">
    <source>
        <dbReference type="ARBA" id="ARBA00023002"/>
    </source>
</evidence>
<dbReference type="PANTHER" id="PTHR43669">
    <property type="entry name" value="5-KETO-D-GLUCONATE 5-REDUCTASE"/>
    <property type="match status" value="1"/>
</dbReference>
<keyword evidence="4" id="KW-1185">Reference proteome</keyword>
<dbReference type="RefSeq" id="WP_015236900.1">
    <property type="nucleotide sequence ID" value="NC_019793.1"/>
</dbReference>
<gene>
    <name evidence="3" type="ordered locus">Deipe_3157</name>
</gene>
<dbReference type="CDD" id="cd11730">
    <property type="entry name" value="Tthb094_like_SDR_c"/>
    <property type="match status" value="1"/>
</dbReference>
<dbReference type="AlphaFoldDB" id="L0A631"/>
<dbReference type="PANTHER" id="PTHR43669:SF3">
    <property type="entry name" value="ALCOHOL DEHYDROGENASE, PUTATIVE (AFU_ORTHOLOGUE AFUA_3G03445)-RELATED"/>
    <property type="match status" value="1"/>
</dbReference>
<dbReference type="GO" id="GO:0016491">
    <property type="term" value="F:oxidoreductase activity"/>
    <property type="evidence" value="ECO:0007669"/>
    <property type="project" value="UniProtKB-KW"/>
</dbReference>
<evidence type="ECO:0008006" key="5">
    <source>
        <dbReference type="Google" id="ProtNLM"/>
    </source>
</evidence>
<sequence length="208" mass="22328">MATLIIGATGGIGSALSRAWPKEALWLSGRNSDTLSSLAQALQATPVLADLGYESHVRTLFEGISLPLDTIVYAAGSVLPEVVAITSPEGTRRTWNANYFGVLWTLKYGLPKLSQGGRFYVLGAQAQLVTARGFSQYAASKAAMARLLEVARLEHRQYVLTVVLPPAVQTGLWDGLGPVPPGALTPEHVAEVIVRDRFEQPGQFELSI</sequence>
<dbReference type="eggNOG" id="COG0300">
    <property type="taxonomic scope" value="Bacteria"/>
</dbReference>
<dbReference type="PATRIC" id="fig|937777.3.peg.3170"/>
<dbReference type="HOGENOM" id="CLU_087948_0_0_0"/>
<dbReference type="SUPFAM" id="SSF51735">
    <property type="entry name" value="NAD(P)-binding Rossmann-fold domains"/>
    <property type="match status" value="1"/>
</dbReference>
<protein>
    <recommendedName>
        <fullName evidence="5">Short-chain alcohol dehydrogenase</fullName>
    </recommendedName>
</protein>
<keyword evidence="2" id="KW-0560">Oxidoreductase</keyword>
<accession>L0A631</accession>
<dbReference type="STRING" id="937777.Deipe_3157"/>
<dbReference type="OrthoDB" id="65026at2"/>
<comment type="similarity">
    <text evidence="1">Belongs to the short-chain dehydrogenases/reductases (SDR) family.</text>
</comment>
<name>L0A631_DEIPD</name>
<proteinExistence type="inferred from homology"/>
<evidence type="ECO:0000256" key="1">
    <source>
        <dbReference type="ARBA" id="ARBA00006484"/>
    </source>
</evidence>
<dbReference type="Proteomes" id="UP000010467">
    <property type="component" value="Chromosome"/>
</dbReference>